<accession>A0A9Q1JRL3</accession>
<dbReference type="EMBL" id="JAKOGI010000874">
    <property type="protein sequence ID" value="KAJ8429655.1"/>
    <property type="molecule type" value="Genomic_DNA"/>
</dbReference>
<gene>
    <name evidence="2" type="ORF">Cgig2_001651</name>
</gene>
<dbReference type="Proteomes" id="UP001153076">
    <property type="component" value="Unassembled WGS sequence"/>
</dbReference>
<evidence type="ECO:0000256" key="1">
    <source>
        <dbReference type="SAM" id="MobiDB-lite"/>
    </source>
</evidence>
<organism evidence="2 3">
    <name type="scientific">Carnegiea gigantea</name>
    <dbReference type="NCBI Taxonomy" id="171969"/>
    <lineage>
        <taxon>Eukaryota</taxon>
        <taxon>Viridiplantae</taxon>
        <taxon>Streptophyta</taxon>
        <taxon>Embryophyta</taxon>
        <taxon>Tracheophyta</taxon>
        <taxon>Spermatophyta</taxon>
        <taxon>Magnoliopsida</taxon>
        <taxon>eudicotyledons</taxon>
        <taxon>Gunneridae</taxon>
        <taxon>Pentapetalae</taxon>
        <taxon>Caryophyllales</taxon>
        <taxon>Cactineae</taxon>
        <taxon>Cactaceae</taxon>
        <taxon>Cactoideae</taxon>
        <taxon>Echinocereeae</taxon>
        <taxon>Carnegiea</taxon>
    </lineage>
</organism>
<feature type="region of interest" description="Disordered" evidence="1">
    <location>
        <begin position="57"/>
        <end position="82"/>
    </location>
</feature>
<comment type="caution">
    <text evidence="2">The sequence shown here is derived from an EMBL/GenBank/DDBJ whole genome shotgun (WGS) entry which is preliminary data.</text>
</comment>
<sequence length="164" mass="18166">MAQKANKTSVQLSKIEGILGVTDDLDMASGYTVLGGLATLTSQVHEMNRMLASLLDKEKATPSPHGESDVENSPHVVTPPRGKSPFPQGVLLRLSWEGWAERVHCLWLARAVILGGWCVKRHTRSSCLFKEYKAVQGEDRQRFLLKRCASWDAPLGENTCLFTC</sequence>
<proteinExistence type="predicted"/>
<protein>
    <submittedName>
        <fullName evidence="2">Uncharacterized protein</fullName>
    </submittedName>
</protein>
<evidence type="ECO:0000313" key="2">
    <source>
        <dbReference type="EMBL" id="KAJ8429655.1"/>
    </source>
</evidence>
<keyword evidence="3" id="KW-1185">Reference proteome</keyword>
<evidence type="ECO:0000313" key="3">
    <source>
        <dbReference type="Proteomes" id="UP001153076"/>
    </source>
</evidence>
<reference evidence="2" key="1">
    <citation type="submission" date="2022-04" db="EMBL/GenBank/DDBJ databases">
        <title>Carnegiea gigantea Genome sequencing and assembly v2.</title>
        <authorList>
            <person name="Copetti D."/>
            <person name="Sanderson M.J."/>
            <person name="Burquez A."/>
            <person name="Wojciechowski M.F."/>
        </authorList>
    </citation>
    <scope>NUCLEOTIDE SEQUENCE</scope>
    <source>
        <strain evidence="2">SGP5-SGP5p</strain>
        <tissue evidence="2">Aerial part</tissue>
    </source>
</reference>
<dbReference type="AlphaFoldDB" id="A0A9Q1JRL3"/>
<name>A0A9Q1JRL3_9CARY</name>